<dbReference type="EMBL" id="MSFO01000002">
    <property type="protein sequence ID" value="PLB52938.1"/>
    <property type="molecule type" value="Genomic_DNA"/>
</dbReference>
<name>A0A2I2GJ90_9EURO</name>
<feature type="compositionally biased region" description="Low complexity" evidence="1">
    <location>
        <begin position="792"/>
        <end position="811"/>
    </location>
</feature>
<dbReference type="AlphaFoldDB" id="A0A2I2GJ90"/>
<evidence type="ECO:0000256" key="1">
    <source>
        <dbReference type="SAM" id="MobiDB-lite"/>
    </source>
</evidence>
<dbReference type="RefSeq" id="XP_024708240.1">
    <property type="nucleotide sequence ID" value="XM_024845478.1"/>
</dbReference>
<feature type="compositionally biased region" description="Polar residues" evidence="1">
    <location>
        <begin position="722"/>
        <end position="731"/>
    </location>
</feature>
<gene>
    <name evidence="2" type="ORF">P170DRAFT_379225</name>
</gene>
<comment type="caution">
    <text evidence="2">The sequence shown here is derived from an EMBL/GenBank/DDBJ whole genome shotgun (WGS) entry which is preliminary data.</text>
</comment>
<reference evidence="2 3" key="1">
    <citation type="submission" date="2016-12" db="EMBL/GenBank/DDBJ databases">
        <title>The genomes of Aspergillus section Nigri reveals drivers in fungal speciation.</title>
        <authorList>
            <consortium name="DOE Joint Genome Institute"/>
            <person name="Vesth T.C."/>
            <person name="Nybo J."/>
            <person name="Theobald S."/>
            <person name="Brandl J."/>
            <person name="Frisvad J.C."/>
            <person name="Nielsen K.F."/>
            <person name="Lyhne E.K."/>
            <person name="Kogle M.E."/>
            <person name="Kuo A."/>
            <person name="Riley R."/>
            <person name="Clum A."/>
            <person name="Nolan M."/>
            <person name="Lipzen A."/>
            <person name="Salamov A."/>
            <person name="Henrissat B."/>
            <person name="Wiebenga A."/>
            <person name="De Vries R.P."/>
            <person name="Grigoriev I.V."/>
            <person name="Mortensen U.H."/>
            <person name="Andersen M.R."/>
            <person name="Baker S.E."/>
        </authorList>
    </citation>
    <scope>NUCLEOTIDE SEQUENCE [LARGE SCALE GENOMIC DNA]</scope>
    <source>
        <strain evidence="2 3">IBT 23096</strain>
    </source>
</reference>
<organism evidence="2 3">
    <name type="scientific">Aspergillus steynii IBT 23096</name>
    <dbReference type="NCBI Taxonomy" id="1392250"/>
    <lineage>
        <taxon>Eukaryota</taxon>
        <taxon>Fungi</taxon>
        <taxon>Dikarya</taxon>
        <taxon>Ascomycota</taxon>
        <taxon>Pezizomycotina</taxon>
        <taxon>Eurotiomycetes</taxon>
        <taxon>Eurotiomycetidae</taxon>
        <taxon>Eurotiales</taxon>
        <taxon>Aspergillaceae</taxon>
        <taxon>Aspergillus</taxon>
        <taxon>Aspergillus subgen. Circumdati</taxon>
    </lineage>
</organism>
<dbReference type="GeneID" id="36553177"/>
<dbReference type="Proteomes" id="UP000234275">
    <property type="component" value="Unassembled WGS sequence"/>
</dbReference>
<dbReference type="VEuPathDB" id="FungiDB:P170DRAFT_379225"/>
<feature type="region of interest" description="Disordered" evidence="1">
    <location>
        <begin position="701"/>
        <end position="811"/>
    </location>
</feature>
<dbReference type="STRING" id="1392250.A0A2I2GJ90"/>
<evidence type="ECO:0000313" key="2">
    <source>
        <dbReference type="EMBL" id="PLB52938.1"/>
    </source>
</evidence>
<feature type="region of interest" description="Disordered" evidence="1">
    <location>
        <begin position="890"/>
        <end position="926"/>
    </location>
</feature>
<proteinExistence type="predicted"/>
<evidence type="ECO:0000313" key="3">
    <source>
        <dbReference type="Proteomes" id="UP000234275"/>
    </source>
</evidence>
<protein>
    <submittedName>
        <fullName evidence="2">Uncharacterized protein</fullName>
    </submittedName>
</protein>
<feature type="compositionally biased region" description="Acidic residues" evidence="1">
    <location>
        <begin position="917"/>
        <end position="926"/>
    </location>
</feature>
<accession>A0A2I2GJ90</accession>
<feature type="region of interest" description="Disordered" evidence="1">
    <location>
        <begin position="41"/>
        <end position="112"/>
    </location>
</feature>
<dbReference type="OrthoDB" id="4159838at2759"/>
<feature type="compositionally biased region" description="Basic and acidic residues" evidence="1">
    <location>
        <begin position="710"/>
        <end position="721"/>
    </location>
</feature>
<keyword evidence="3" id="KW-1185">Reference proteome</keyword>
<sequence>MEDVQPTAKWANRMLRPLASIYHRLEKHHEIQISVADAKLKERSESRDAIPAQQPSKSSGAEQGCSYSDEETGDPAWIPGKREKRRLQHNYSSRGQRGNAARRRSRLSIRSPELPKTLPGAIEIATPLITGRARGPLEPSSFRKQLFRNVVPPADLAASTGHRKPTRTNHSNFPAYQGSWKHVLDLSGDAGFADIAHFLDRAFIKFLHRTPINEQPRGTRSLLSMAVRRLPDFITEEQKKQDELDEDGDVDMCDAYFTELEAHYAPMGYGWQPLREAVRAQGIHLVSEMIQKGWITKLAACRLMEECMTQGEFDAFESLMSKFLTTIGNYEYPVTFDIHKPVGHWGGPVHILCTYYRRSAERRSFVFEELAKLLLRRVLPPEWMVTAQWKKCIDGAITSLSAEDGDSAAATRLIEAVVLSAGAIYPATNAVLSTIDCESTPRRERFRDTRASTTNVTALPTDQTPCPIPIQDALSNLVSSLVTALCGMCIARSQTSDASEKATGAKVRNTVGSLAFAIQRDIEMKLSPQGAQGPTFRSLRRASVLLGDYMLGCGEESSEAVGDCASTPRRNLELFFQSLAAQHDTVKELAELVRQVFHCCGQVRKGDKSRTPREVRSRVSQLARSTNGNGVPLLLGKVAAETAMGLAETTLDPDDHVWAMEVQEQVVTSQHNLEAPRLETSRRTGGSGLYRWEDGIGEWVASTPAPKPKAHVDMRSKRVELRSQQPPTKACSTSSTSPSSTNSRKAASSITSSAPSITTKRTWTPADRSNPRSPKRLRSTRREECAQKTQDSPLLPGGLLSASLSESDRTPIAARTRTARALKELVHAKNRPARGVFPEPNLTKIEVVVVNRKSDLSSKGTEPIGLRTRSARSRMSLPGTKLEVENSYKACTAPPSIPLRRTRRRVSRPRTTNPSQEESEDELSFL</sequence>
<feature type="compositionally biased region" description="Low complexity" evidence="1">
    <location>
        <begin position="732"/>
        <end position="759"/>
    </location>
</feature>